<gene>
    <name evidence="1" type="ORF">IEN85_00425</name>
</gene>
<comment type="caution">
    <text evidence="1">The sequence shown here is derived from an EMBL/GenBank/DDBJ whole genome shotgun (WGS) entry which is preliminary data.</text>
</comment>
<evidence type="ECO:0000313" key="1">
    <source>
        <dbReference type="EMBL" id="MBD5777957.1"/>
    </source>
</evidence>
<dbReference type="AlphaFoldDB" id="A0A927IDG4"/>
<organism evidence="1 2">
    <name type="scientific">Pelagicoccus enzymogenes</name>
    <dbReference type="NCBI Taxonomy" id="2773457"/>
    <lineage>
        <taxon>Bacteria</taxon>
        <taxon>Pseudomonadati</taxon>
        <taxon>Verrucomicrobiota</taxon>
        <taxon>Opitutia</taxon>
        <taxon>Puniceicoccales</taxon>
        <taxon>Pelagicoccaceae</taxon>
        <taxon>Pelagicoccus</taxon>
    </lineage>
</organism>
<dbReference type="RefSeq" id="WP_191615087.1">
    <property type="nucleotide sequence ID" value="NZ_JACYFG010000002.1"/>
</dbReference>
<accession>A0A927IDG4</accession>
<name>A0A927IDG4_9BACT</name>
<sequence>MKAPRNFVNRILLLPVLALGLAGCDTLQEVPDSDTYIFLDPEETLYVRFTLAPDLALENRFPDLADTIEERRYEQFYASMRSLAQLYRFPMDMHLLEKFETPGDGPVLDLFAIRWEQDQMGEINAVLRARLEKYGHLNTLGTFKQREMPSVMSNYERTEQVYARTMEDALSQMFVELNNHFETAAEEAYVEGVPSVGSEP</sequence>
<protein>
    <recommendedName>
        <fullName evidence="3">ABC-type transport auxiliary lipoprotein component domain-containing protein</fullName>
    </recommendedName>
</protein>
<dbReference type="Proteomes" id="UP000622317">
    <property type="component" value="Unassembled WGS sequence"/>
</dbReference>
<keyword evidence="2" id="KW-1185">Reference proteome</keyword>
<dbReference type="PROSITE" id="PS51257">
    <property type="entry name" value="PROKAR_LIPOPROTEIN"/>
    <property type="match status" value="1"/>
</dbReference>
<evidence type="ECO:0008006" key="3">
    <source>
        <dbReference type="Google" id="ProtNLM"/>
    </source>
</evidence>
<reference evidence="1" key="1">
    <citation type="submission" date="2020-09" db="EMBL/GenBank/DDBJ databases">
        <title>Pelagicoccus enzymogenes sp. nov. with an EPS production, isolated from marine sediment.</title>
        <authorList>
            <person name="Feng X."/>
        </authorList>
    </citation>
    <scope>NUCLEOTIDE SEQUENCE</scope>
    <source>
        <strain evidence="1">NFK12</strain>
    </source>
</reference>
<evidence type="ECO:0000313" key="2">
    <source>
        <dbReference type="Proteomes" id="UP000622317"/>
    </source>
</evidence>
<proteinExistence type="predicted"/>
<dbReference type="EMBL" id="JACYFG010000002">
    <property type="protein sequence ID" value="MBD5777957.1"/>
    <property type="molecule type" value="Genomic_DNA"/>
</dbReference>